<name>A0ABW3EGJ8_9LACO</name>
<accession>A0ABW3EGJ8</accession>
<gene>
    <name evidence="6" type="ORF">ACFQZ7_12400</name>
</gene>
<dbReference type="PANTHER" id="PTHR33514:SF13">
    <property type="entry name" value="PROTEIN ABCI12, CHLOROPLASTIC"/>
    <property type="match status" value="1"/>
</dbReference>
<keyword evidence="7" id="KW-1185">Reference proteome</keyword>
<feature type="transmembrane region" description="Helical" evidence="5">
    <location>
        <begin position="12"/>
        <end position="43"/>
    </location>
</feature>
<comment type="caution">
    <text evidence="6">The sequence shown here is derived from an EMBL/GenBank/DDBJ whole genome shotgun (WGS) entry which is preliminary data.</text>
</comment>
<organism evidence="6 7">
    <name type="scientific">Loigolactobacillus binensis</name>
    <dbReference type="NCBI Taxonomy" id="2559922"/>
    <lineage>
        <taxon>Bacteria</taxon>
        <taxon>Bacillati</taxon>
        <taxon>Bacillota</taxon>
        <taxon>Bacilli</taxon>
        <taxon>Lactobacillales</taxon>
        <taxon>Lactobacillaceae</taxon>
        <taxon>Loigolactobacillus</taxon>
    </lineage>
</organism>
<evidence type="ECO:0000256" key="4">
    <source>
        <dbReference type="ARBA" id="ARBA00023136"/>
    </source>
</evidence>
<keyword evidence="2 5" id="KW-0812">Transmembrane</keyword>
<keyword evidence="3 5" id="KW-1133">Transmembrane helix</keyword>
<dbReference type="CDD" id="cd16914">
    <property type="entry name" value="EcfT"/>
    <property type="match status" value="1"/>
</dbReference>
<sequence>MKKLNPTVKFGTILALALLVSFQNNVLLNTVLAVLFLLLVSYYLPVKKLLLLSVFLTLAAAGVFFTGLIFYRDNQHGTTNISSLQYAIGLASRIYCFGFTGSLFAATTSMTAFIYSLQQQLHLPAIFAYGLMAAFHMAPMIPHEYRNTINSLRSRGITNNYFSIKIVTPLLVKTIRWSELLATAMTSRGFSSDETRTYSQHYVINWPDWLFCAGLLGLGLLLTIFHGDNLFK</sequence>
<feature type="transmembrane region" description="Helical" evidence="5">
    <location>
        <begin position="49"/>
        <end position="71"/>
    </location>
</feature>
<evidence type="ECO:0000313" key="6">
    <source>
        <dbReference type="EMBL" id="MFD0898515.1"/>
    </source>
</evidence>
<feature type="transmembrane region" description="Helical" evidence="5">
    <location>
        <begin position="121"/>
        <end position="141"/>
    </location>
</feature>
<evidence type="ECO:0000313" key="7">
    <source>
        <dbReference type="Proteomes" id="UP001597104"/>
    </source>
</evidence>
<comment type="subcellular location">
    <subcellularLocation>
        <location evidence="1">Membrane</location>
        <topology evidence="1">Multi-pass membrane protein</topology>
    </subcellularLocation>
</comment>
<dbReference type="RefSeq" id="WP_137636833.1">
    <property type="nucleotide sequence ID" value="NZ_BJDN01000003.1"/>
</dbReference>
<dbReference type="InterPro" id="IPR003339">
    <property type="entry name" value="ABC/ECF_trnsptr_transmembrane"/>
</dbReference>
<reference evidence="7" key="1">
    <citation type="journal article" date="2019" name="Int. J. Syst. Evol. Microbiol.">
        <title>The Global Catalogue of Microorganisms (GCM) 10K type strain sequencing project: providing services to taxonomists for standard genome sequencing and annotation.</title>
        <authorList>
            <consortium name="The Broad Institute Genomics Platform"/>
            <consortium name="The Broad Institute Genome Sequencing Center for Infectious Disease"/>
            <person name="Wu L."/>
            <person name="Ma J."/>
        </authorList>
    </citation>
    <scope>NUCLEOTIDE SEQUENCE [LARGE SCALE GENOMIC DNA]</scope>
    <source>
        <strain evidence="7">CCM 8925</strain>
    </source>
</reference>
<dbReference type="PANTHER" id="PTHR33514">
    <property type="entry name" value="PROTEIN ABCI12, CHLOROPLASTIC"/>
    <property type="match status" value="1"/>
</dbReference>
<evidence type="ECO:0000256" key="3">
    <source>
        <dbReference type="ARBA" id="ARBA00022989"/>
    </source>
</evidence>
<dbReference type="Proteomes" id="UP001597104">
    <property type="component" value="Unassembled WGS sequence"/>
</dbReference>
<evidence type="ECO:0000256" key="5">
    <source>
        <dbReference type="SAM" id="Phobius"/>
    </source>
</evidence>
<dbReference type="EMBL" id="JBHTIO010000055">
    <property type="protein sequence ID" value="MFD0898515.1"/>
    <property type="molecule type" value="Genomic_DNA"/>
</dbReference>
<proteinExistence type="predicted"/>
<feature type="transmembrane region" description="Helical" evidence="5">
    <location>
        <begin position="92"/>
        <end position="115"/>
    </location>
</feature>
<keyword evidence="4 5" id="KW-0472">Membrane</keyword>
<evidence type="ECO:0000256" key="2">
    <source>
        <dbReference type="ARBA" id="ARBA00022692"/>
    </source>
</evidence>
<protein>
    <submittedName>
        <fullName evidence="6">Energy-coupling factor transporter transmembrane component T</fullName>
    </submittedName>
</protein>
<dbReference type="Pfam" id="PF02361">
    <property type="entry name" value="CbiQ"/>
    <property type="match status" value="1"/>
</dbReference>
<evidence type="ECO:0000256" key="1">
    <source>
        <dbReference type="ARBA" id="ARBA00004141"/>
    </source>
</evidence>
<feature type="transmembrane region" description="Helical" evidence="5">
    <location>
        <begin position="209"/>
        <end position="227"/>
    </location>
</feature>